<evidence type="ECO:0000256" key="1">
    <source>
        <dbReference type="ARBA" id="ARBA00001933"/>
    </source>
</evidence>
<feature type="domain" description="Tryptophan synthase beta chain-like PALP" evidence="4">
    <location>
        <begin position="87"/>
        <end position="385"/>
    </location>
</feature>
<dbReference type="GO" id="GO:0006567">
    <property type="term" value="P:L-threonine catabolic process"/>
    <property type="evidence" value="ECO:0007669"/>
    <property type="project" value="TreeGrafter"/>
</dbReference>
<evidence type="ECO:0000313" key="5">
    <source>
        <dbReference type="EMBL" id="PCG13213.1"/>
    </source>
</evidence>
<dbReference type="EMBL" id="NWVC01000011">
    <property type="protein sequence ID" value="PCG13213.1"/>
    <property type="molecule type" value="Genomic_DNA"/>
</dbReference>
<dbReference type="GO" id="GO:0009097">
    <property type="term" value="P:isoleucine biosynthetic process"/>
    <property type="evidence" value="ECO:0007669"/>
    <property type="project" value="TreeGrafter"/>
</dbReference>
<dbReference type="InterPro" id="IPR036052">
    <property type="entry name" value="TrpB-like_PALP_sf"/>
</dbReference>
<proteinExistence type="predicted"/>
<gene>
    <name evidence="5" type="ORF">COA07_16040</name>
</gene>
<keyword evidence="2" id="KW-0663">Pyridoxal phosphate</keyword>
<dbReference type="InterPro" id="IPR001926">
    <property type="entry name" value="TrpB-like_PALP"/>
</dbReference>
<dbReference type="GO" id="GO:0004794">
    <property type="term" value="F:threonine deaminase activity"/>
    <property type="evidence" value="ECO:0007669"/>
    <property type="project" value="TreeGrafter"/>
</dbReference>
<dbReference type="PROSITE" id="PS51257">
    <property type="entry name" value="PROKAR_LIPOPROTEIN"/>
    <property type="match status" value="1"/>
</dbReference>
<comment type="caution">
    <text evidence="5">The sequence shown here is derived from an EMBL/GenBank/DDBJ whole genome shotgun (WGS) entry which is preliminary data.</text>
</comment>
<dbReference type="PANTHER" id="PTHR48078">
    <property type="entry name" value="THREONINE DEHYDRATASE, MITOCHONDRIAL-RELATED"/>
    <property type="match status" value="1"/>
</dbReference>
<sequence>MMGAPVRTSERRDPDVINPWLTGFSCIRCQMELPVGDYPEGCPICLSRGTPASVRPVYGRLPDVVGNPQKRGMARYADWLPYRQWTSLGEGSTSCISAQPLADHMGMAGIFIKNEGQNPSGSHKDRVSGLTVTRACDVGARGIVAASSGNAGASLALYAAAAGLRCSIVATPALQPLHRRAITATGARLITAGDSLERWKTVERMAREGWFPATNYLAPPVGSNAFGVEGLKTLAFELFEDLGAERLDAIFVPTSRGDLLWGLFQGFHQLREAGFIATLPRLFAIEPFPRISRILAGESLDGSYPGSTSLYSIAGSTVTYQAVEAIRRSHGDAVTVVDADVHRDFELLAQYGFYLELSSAATLTGLRTLIEHGAIARESCAVLIATSHGYKDQIVDGAAR</sequence>
<evidence type="ECO:0000313" key="6">
    <source>
        <dbReference type="Proteomes" id="UP000218323"/>
    </source>
</evidence>
<reference evidence="5 6" key="1">
    <citation type="submission" date="2017-09" db="EMBL/GenBank/DDBJ databases">
        <title>Sphingomonas adhaesiva DSM 7418, whole genome shotgun sequence.</title>
        <authorList>
            <person name="Feng G."/>
            <person name="Zhu H."/>
        </authorList>
    </citation>
    <scope>NUCLEOTIDE SEQUENCE [LARGE SCALE GENOMIC DNA]</scope>
    <source>
        <strain evidence="5 6">DSM 7418</strain>
    </source>
</reference>
<name>A0A2A4I600_9SPHN</name>
<organism evidence="5 6">
    <name type="scientific">Sphingomonas adhaesiva</name>
    <dbReference type="NCBI Taxonomy" id="28212"/>
    <lineage>
        <taxon>Bacteria</taxon>
        <taxon>Pseudomonadati</taxon>
        <taxon>Pseudomonadota</taxon>
        <taxon>Alphaproteobacteria</taxon>
        <taxon>Sphingomonadales</taxon>
        <taxon>Sphingomonadaceae</taxon>
        <taxon>Sphingomonas</taxon>
    </lineage>
</organism>
<dbReference type="GO" id="GO:0003941">
    <property type="term" value="F:L-serine ammonia-lyase activity"/>
    <property type="evidence" value="ECO:0007669"/>
    <property type="project" value="TreeGrafter"/>
</dbReference>
<dbReference type="GO" id="GO:0006565">
    <property type="term" value="P:L-serine catabolic process"/>
    <property type="evidence" value="ECO:0007669"/>
    <property type="project" value="TreeGrafter"/>
</dbReference>
<dbReference type="Gene3D" id="3.40.50.1100">
    <property type="match status" value="2"/>
</dbReference>
<dbReference type="SUPFAM" id="SSF53686">
    <property type="entry name" value="Tryptophan synthase beta subunit-like PLP-dependent enzymes"/>
    <property type="match status" value="1"/>
</dbReference>
<comment type="cofactor">
    <cofactor evidence="1">
        <name>pyridoxal 5'-phosphate</name>
        <dbReference type="ChEBI" id="CHEBI:597326"/>
    </cofactor>
</comment>
<evidence type="ECO:0000256" key="3">
    <source>
        <dbReference type="ARBA" id="ARBA00023239"/>
    </source>
</evidence>
<evidence type="ECO:0000259" key="4">
    <source>
        <dbReference type="Pfam" id="PF00291"/>
    </source>
</evidence>
<keyword evidence="3" id="KW-0456">Lyase</keyword>
<protein>
    <recommendedName>
        <fullName evidence="4">Tryptophan synthase beta chain-like PALP domain-containing protein</fullName>
    </recommendedName>
</protein>
<dbReference type="Pfam" id="PF00291">
    <property type="entry name" value="PALP"/>
    <property type="match status" value="1"/>
</dbReference>
<accession>A0A2A4I600</accession>
<evidence type="ECO:0000256" key="2">
    <source>
        <dbReference type="ARBA" id="ARBA00022898"/>
    </source>
</evidence>
<dbReference type="PANTHER" id="PTHR48078:SF6">
    <property type="entry name" value="L-THREONINE DEHYDRATASE CATABOLIC TDCB"/>
    <property type="match status" value="1"/>
</dbReference>
<dbReference type="Proteomes" id="UP000218323">
    <property type="component" value="Unassembled WGS sequence"/>
</dbReference>
<dbReference type="AlphaFoldDB" id="A0A2A4I600"/>
<dbReference type="InterPro" id="IPR050147">
    <property type="entry name" value="Ser/Thr_Dehydratase"/>
</dbReference>
<keyword evidence="6" id="KW-1185">Reference proteome</keyword>